<keyword evidence="2" id="KW-0378">Hydrolase</keyword>
<dbReference type="SUPFAM" id="SSF52499">
    <property type="entry name" value="Isochorismatase-like hydrolases"/>
    <property type="match status" value="1"/>
</dbReference>
<dbReference type="KEGG" id="ela:UCREL1_1832"/>
<name>M7T3K0_EUTLA</name>
<dbReference type="HOGENOM" id="CLU_068979_5_2_1"/>
<gene>
    <name evidence="4" type="ORF">UCREL1_1832</name>
</gene>
<evidence type="ECO:0000259" key="3">
    <source>
        <dbReference type="Pfam" id="PF00857"/>
    </source>
</evidence>
<dbReference type="eggNOG" id="ENOG502S2NA">
    <property type="taxonomic scope" value="Eukaryota"/>
</dbReference>
<reference evidence="5" key="1">
    <citation type="journal article" date="2013" name="Genome Announc.">
        <title>Draft genome sequence of the grapevine dieback fungus Eutypa lata UCR-EL1.</title>
        <authorList>
            <person name="Blanco-Ulate B."/>
            <person name="Rolshausen P.E."/>
            <person name="Cantu D."/>
        </authorList>
    </citation>
    <scope>NUCLEOTIDE SEQUENCE [LARGE SCALE GENOMIC DNA]</scope>
    <source>
        <strain evidence="5">UCR-EL1</strain>
    </source>
</reference>
<evidence type="ECO:0000256" key="2">
    <source>
        <dbReference type="ARBA" id="ARBA00022801"/>
    </source>
</evidence>
<feature type="domain" description="Isochorismatase-like" evidence="3">
    <location>
        <begin position="9"/>
        <end position="227"/>
    </location>
</feature>
<keyword evidence="5" id="KW-1185">Reference proteome</keyword>
<accession>M7T3K0</accession>
<evidence type="ECO:0000256" key="1">
    <source>
        <dbReference type="ARBA" id="ARBA00006336"/>
    </source>
</evidence>
<dbReference type="OrthoDB" id="245563at2759"/>
<evidence type="ECO:0000313" key="4">
    <source>
        <dbReference type="EMBL" id="EMR71127.1"/>
    </source>
</evidence>
<evidence type="ECO:0000313" key="5">
    <source>
        <dbReference type="Proteomes" id="UP000012174"/>
    </source>
</evidence>
<organism evidence="4 5">
    <name type="scientific">Eutypa lata (strain UCR-EL1)</name>
    <name type="common">Grapevine dieback disease fungus</name>
    <name type="synonym">Eutypa armeniacae</name>
    <dbReference type="NCBI Taxonomy" id="1287681"/>
    <lineage>
        <taxon>Eukaryota</taxon>
        <taxon>Fungi</taxon>
        <taxon>Dikarya</taxon>
        <taxon>Ascomycota</taxon>
        <taxon>Pezizomycotina</taxon>
        <taxon>Sordariomycetes</taxon>
        <taxon>Xylariomycetidae</taxon>
        <taxon>Xylariales</taxon>
        <taxon>Diatrypaceae</taxon>
        <taxon>Eutypa</taxon>
    </lineage>
</organism>
<dbReference type="EMBL" id="KB705697">
    <property type="protein sequence ID" value="EMR71127.1"/>
    <property type="molecule type" value="Genomic_DNA"/>
</dbReference>
<dbReference type="OMA" id="IIHIFHS"/>
<dbReference type="InterPro" id="IPR000868">
    <property type="entry name" value="Isochorismatase-like_dom"/>
</dbReference>
<proteinExistence type="inferred from homology"/>
<sequence length="239" mass="25524">MKSINTTKTALIIIDVQCGFRHPTHWGPSRSTPECESNIALLLNAARAHNKKLTANQDAAAAAAAAAPEITICHVHHHSIHPTSLLHPSAQVEVDGVSVKAVDPEPFAAPQPGEAVFVKDVNSAFIGTDLEAFLRSREVRQLVIVGLTTDHCVSTSTRMASNLRVVAVRRQRDDAHGGDAGEWVDEGDIVLVGDACATYAKGGFDAETVHRVSLASLDGEFAQVESTRRVLDGVFRLPG</sequence>
<protein>
    <submittedName>
        <fullName evidence="4">Putative isochorismatase family protein</fullName>
    </submittedName>
</protein>
<dbReference type="GO" id="GO:0016787">
    <property type="term" value="F:hydrolase activity"/>
    <property type="evidence" value="ECO:0007669"/>
    <property type="project" value="UniProtKB-KW"/>
</dbReference>
<dbReference type="Gene3D" id="3.40.50.850">
    <property type="entry name" value="Isochorismatase-like"/>
    <property type="match status" value="1"/>
</dbReference>
<dbReference type="InterPro" id="IPR050272">
    <property type="entry name" value="Isochorismatase-like_hydrls"/>
</dbReference>
<comment type="similarity">
    <text evidence="1">Belongs to the isochorismatase family.</text>
</comment>
<dbReference type="PANTHER" id="PTHR43540">
    <property type="entry name" value="PEROXYUREIDOACRYLATE/UREIDOACRYLATE AMIDOHYDROLASE-RELATED"/>
    <property type="match status" value="1"/>
</dbReference>
<dbReference type="InterPro" id="IPR036380">
    <property type="entry name" value="Isochorismatase-like_sf"/>
</dbReference>
<dbReference type="Proteomes" id="UP000012174">
    <property type="component" value="Unassembled WGS sequence"/>
</dbReference>
<dbReference type="Pfam" id="PF00857">
    <property type="entry name" value="Isochorismatase"/>
    <property type="match status" value="1"/>
</dbReference>
<dbReference type="PANTHER" id="PTHR43540:SF1">
    <property type="entry name" value="ISOCHORISMATASE HYDROLASE"/>
    <property type="match status" value="1"/>
</dbReference>
<dbReference type="AlphaFoldDB" id="M7T3K0"/>